<dbReference type="Gene3D" id="3.40.30.10">
    <property type="entry name" value="Glutaredoxin"/>
    <property type="match status" value="1"/>
</dbReference>
<protein>
    <submittedName>
        <fullName evidence="5">DUF255 domain-containing protein</fullName>
    </submittedName>
</protein>
<dbReference type="SUPFAM" id="SSF48208">
    <property type="entry name" value="Six-hairpin glycosidases"/>
    <property type="match status" value="1"/>
</dbReference>
<reference evidence="5 6" key="1">
    <citation type="submission" date="2023-11" db="EMBL/GenBank/DDBJ databases">
        <title>MicrobeMod: A computational toolkit for identifying prokaryotic methylation and restriction-modification with nanopore sequencing.</title>
        <authorList>
            <person name="Crits-Christoph A."/>
            <person name="Kang S.C."/>
            <person name="Lee H."/>
            <person name="Ostrov N."/>
        </authorList>
    </citation>
    <scope>NUCLEOTIDE SEQUENCE [LARGE SCALE GENOMIC DNA]</scope>
    <source>
        <strain evidence="5 6">ATCC 49870</strain>
    </source>
</reference>
<dbReference type="Pfam" id="PF11412">
    <property type="entry name" value="DsbD_N"/>
    <property type="match status" value="1"/>
</dbReference>
<dbReference type="InterPro" id="IPR024705">
    <property type="entry name" value="Ssp411"/>
</dbReference>
<feature type="chain" id="PRO_5046134747" evidence="2">
    <location>
        <begin position="28"/>
        <end position="786"/>
    </location>
</feature>
<evidence type="ECO:0000259" key="4">
    <source>
        <dbReference type="Pfam" id="PF11412"/>
    </source>
</evidence>
<sequence length="786" mass="85855">MNRLHKWLWPLVLLAMTMTMTMTMAMARAGAGGPAVAENRLADTASDYLRDHADNPVDWYPWTEEALALAREQDKPIFVSVGYSTCYWCHVAKRELYQDPEIAAAMNAGFINIKVDREQRPDLDRVLMAATRALGEGGGWPNNVFLTPQLEPFFAGSYFPPEPLPGRESFPQILERLSEQWQTNREPLLERATRTAEALREGADASLAPERIDPAGWQARAIETLAGQFDPLVGGFAPAGQSSRFPQSPRLALLISALDDDEQAAMAEPMLRQTLAAMSIGALFDHVGGGFHRYTVDPEWAIPHFEKMLVDNAQLVGLYARAGQRLGDDWFDDVAARSVDYLERRLWADEGGYFTAENAELDGIEGKSYVFTSEAIRAVLGEDAEAFLDWHQLVALPESRIDHQLPDGGAVNLAVGRALDAFEQGELAESIGGFDTDYAALLEARQARGLPQRDRKRVAEFNALAGLGMLAAAQPLDRGDWHARAQAVGDWLWTRLWDADAQRLNRQAYQGEVSGEAFLADHAAAGRLMLALYGTSHDIRWLFRAQRLAATIERDYLDESGRLHERPPQAGGGLPLSPPLVGDDASPSGHSQAVVFLLDLGAVLEDSARQERAVRALAGFAAEVDAAPADWGFLVGALARPSRAEAVTREAVRLVEAADAGGGPGETRDHVEVEARLIEGGAAILVRLAIDDGFHLNANPASEDFLVPTRITALDGEIGPIDYPPGKPFRAQFARSAIDVYEGALELRVPVTGERPTRLRLELQACNDEVCLAPDEVEVAVDRGGQ</sequence>
<proteinExistence type="predicted"/>
<gene>
    <name evidence="5" type="ORF">SR882_02190</name>
</gene>
<dbReference type="Proteomes" id="UP001327459">
    <property type="component" value="Chromosome"/>
</dbReference>
<dbReference type="Pfam" id="PF03190">
    <property type="entry name" value="Thioredox_DsbH"/>
    <property type="match status" value="1"/>
</dbReference>
<feature type="signal peptide" evidence="2">
    <location>
        <begin position="1"/>
        <end position="27"/>
    </location>
</feature>
<dbReference type="InterPro" id="IPR028250">
    <property type="entry name" value="DsbDN"/>
</dbReference>
<organism evidence="5 6">
    <name type="scientific">Guyparkeria halophila</name>
    <dbReference type="NCBI Taxonomy" id="47960"/>
    <lineage>
        <taxon>Bacteria</taxon>
        <taxon>Pseudomonadati</taxon>
        <taxon>Pseudomonadota</taxon>
        <taxon>Gammaproteobacteria</taxon>
        <taxon>Chromatiales</taxon>
        <taxon>Thioalkalibacteraceae</taxon>
        <taxon>Guyparkeria</taxon>
    </lineage>
</organism>
<dbReference type="InterPro" id="IPR004879">
    <property type="entry name" value="Ssp411-like_TRX"/>
</dbReference>
<dbReference type="InterPro" id="IPR012341">
    <property type="entry name" value="6hp_glycosidase-like_sf"/>
</dbReference>
<evidence type="ECO:0000313" key="6">
    <source>
        <dbReference type="Proteomes" id="UP001327459"/>
    </source>
</evidence>
<dbReference type="EMBL" id="CP140153">
    <property type="protein sequence ID" value="WQH16733.1"/>
    <property type="molecule type" value="Genomic_DNA"/>
</dbReference>
<dbReference type="Gene3D" id="1.50.10.10">
    <property type="match status" value="1"/>
</dbReference>
<dbReference type="RefSeq" id="WP_322521722.1">
    <property type="nucleotide sequence ID" value="NZ_CP140153.1"/>
</dbReference>
<dbReference type="CDD" id="cd02955">
    <property type="entry name" value="SSP411"/>
    <property type="match status" value="1"/>
</dbReference>
<accession>A0ABZ0YXI7</accession>
<dbReference type="InterPro" id="IPR036249">
    <property type="entry name" value="Thioredoxin-like_sf"/>
</dbReference>
<dbReference type="PANTHER" id="PTHR42899:SF1">
    <property type="entry name" value="SPERMATOGENESIS-ASSOCIATED PROTEIN 20"/>
    <property type="match status" value="1"/>
</dbReference>
<dbReference type="InterPro" id="IPR008928">
    <property type="entry name" value="6-hairpin_glycosidase_sf"/>
</dbReference>
<name>A0ABZ0YXI7_9GAMM</name>
<evidence type="ECO:0000259" key="3">
    <source>
        <dbReference type="Pfam" id="PF03190"/>
    </source>
</evidence>
<keyword evidence="2" id="KW-0732">Signal</keyword>
<dbReference type="Gene3D" id="2.60.40.1250">
    <property type="entry name" value="Thiol:disulfide interchange protein DsbD, N-terminal domain"/>
    <property type="match status" value="1"/>
</dbReference>
<evidence type="ECO:0000256" key="2">
    <source>
        <dbReference type="SAM" id="SignalP"/>
    </source>
</evidence>
<feature type="region of interest" description="Disordered" evidence="1">
    <location>
        <begin position="560"/>
        <end position="587"/>
    </location>
</feature>
<keyword evidence="6" id="KW-1185">Reference proteome</keyword>
<evidence type="ECO:0000256" key="1">
    <source>
        <dbReference type="SAM" id="MobiDB-lite"/>
    </source>
</evidence>
<evidence type="ECO:0000313" key="5">
    <source>
        <dbReference type="EMBL" id="WQH16733.1"/>
    </source>
</evidence>
<dbReference type="InterPro" id="IPR036929">
    <property type="entry name" value="DsbDN_sf"/>
</dbReference>
<feature type="domain" description="Spermatogenesis-associated protein 20-like TRX" evidence="3">
    <location>
        <begin position="38"/>
        <end position="199"/>
    </location>
</feature>
<dbReference type="PANTHER" id="PTHR42899">
    <property type="entry name" value="SPERMATOGENESIS-ASSOCIATED PROTEIN 20"/>
    <property type="match status" value="1"/>
</dbReference>
<dbReference type="SUPFAM" id="SSF52833">
    <property type="entry name" value="Thioredoxin-like"/>
    <property type="match status" value="1"/>
</dbReference>
<feature type="domain" description="Thiol:disulfide interchange protein DsbD N-terminal" evidence="4">
    <location>
        <begin position="680"/>
        <end position="780"/>
    </location>
</feature>